<evidence type="ECO:0000313" key="3">
    <source>
        <dbReference type="EMBL" id="KAF2431127.1"/>
    </source>
</evidence>
<evidence type="ECO:0000256" key="2">
    <source>
        <dbReference type="SAM" id="SignalP"/>
    </source>
</evidence>
<keyword evidence="2" id="KW-0732">Signal</keyword>
<proteinExistence type="predicted"/>
<dbReference type="OrthoDB" id="1001765at2759"/>
<feature type="compositionally biased region" description="Pro residues" evidence="1">
    <location>
        <begin position="48"/>
        <end position="95"/>
    </location>
</feature>
<gene>
    <name evidence="3" type="ORF">EJ08DRAFT_199664</name>
</gene>
<dbReference type="Proteomes" id="UP000800235">
    <property type="component" value="Unassembled WGS sequence"/>
</dbReference>
<dbReference type="InterPro" id="IPR039254">
    <property type="entry name" value="Rds1"/>
</dbReference>
<evidence type="ECO:0008006" key="5">
    <source>
        <dbReference type="Google" id="ProtNLM"/>
    </source>
</evidence>
<protein>
    <recommendedName>
        <fullName evidence="5">Protein rds1</fullName>
    </recommendedName>
</protein>
<feature type="signal peptide" evidence="2">
    <location>
        <begin position="1"/>
        <end position="19"/>
    </location>
</feature>
<keyword evidence="4" id="KW-1185">Reference proteome</keyword>
<feature type="chain" id="PRO_5040445925" description="Protein rds1" evidence="2">
    <location>
        <begin position="20"/>
        <end position="360"/>
    </location>
</feature>
<reference evidence="3" key="1">
    <citation type="journal article" date="2020" name="Stud. Mycol.">
        <title>101 Dothideomycetes genomes: a test case for predicting lifestyles and emergence of pathogens.</title>
        <authorList>
            <person name="Haridas S."/>
            <person name="Albert R."/>
            <person name="Binder M."/>
            <person name="Bloem J."/>
            <person name="Labutti K."/>
            <person name="Salamov A."/>
            <person name="Andreopoulos B."/>
            <person name="Baker S."/>
            <person name="Barry K."/>
            <person name="Bills G."/>
            <person name="Bluhm B."/>
            <person name="Cannon C."/>
            <person name="Castanera R."/>
            <person name="Culley D."/>
            <person name="Daum C."/>
            <person name="Ezra D."/>
            <person name="Gonzalez J."/>
            <person name="Henrissat B."/>
            <person name="Kuo A."/>
            <person name="Liang C."/>
            <person name="Lipzen A."/>
            <person name="Lutzoni F."/>
            <person name="Magnuson J."/>
            <person name="Mondo S."/>
            <person name="Nolan M."/>
            <person name="Ohm R."/>
            <person name="Pangilinan J."/>
            <person name="Park H.-J."/>
            <person name="Ramirez L."/>
            <person name="Alfaro M."/>
            <person name="Sun H."/>
            <person name="Tritt A."/>
            <person name="Yoshinaga Y."/>
            <person name="Zwiers L.-H."/>
            <person name="Turgeon B."/>
            <person name="Goodwin S."/>
            <person name="Spatafora J."/>
            <person name="Crous P."/>
            <person name="Grigoriev I."/>
        </authorList>
    </citation>
    <scope>NUCLEOTIDE SEQUENCE</scope>
    <source>
        <strain evidence="3">CBS 130266</strain>
    </source>
</reference>
<sequence length="360" mass="36137">MRNILNVVLVLGSVASVNAFPKFSNARPRSIEIRAPQAPPAEGGAPPAVAPAPGAPPATPGAAPPGLAPAPGAPAPVPVPAPGAPAPAPGAPGAPAPGGLTDVDILQFALTLENLESNFYQQGFAKFPDTEFAALGLAPEQITALKAVGGTEATHVTQLMSAITAAGTQPVQPCQYNFGFTTPANMVATARVLEAVGISAYLGAAPLVQSKAVLTAAAQIVTIEARHQTFIRTASKAVPVPNAFDTPLGPRAVFTLAAPFIASCPQGSNLNIQAFPAIALAGGGMGITAGQSLVLADPAQPQGAQFCAFVNQGMSMFAPLAQGSCQVPANMSGEVYMMVTRTQSIADADILAGPSVIIMT</sequence>
<feature type="region of interest" description="Disordered" evidence="1">
    <location>
        <begin position="36"/>
        <end position="96"/>
    </location>
</feature>
<comment type="caution">
    <text evidence="3">The sequence shown here is derived from an EMBL/GenBank/DDBJ whole genome shotgun (WGS) entry which is preliminary data.</text>
</comment>
<organism evidence="3 4">
    <name type="scientific">Tothia fuscella</name>
    <dbReference type="NCBI Taxonomy" id="1048955"/>
    <lineage>
        <taxon>Eukaryota</taxon>
        <taxon>Fungi</taxon>
        <taxon>Dikarya</taxon>
        <taxon>Ascomycota</taxon>
        <taxon>Pezizomycotina</taxon>
        <taxon>Dothideomycetes</taxon>
        <taxon>Pleosporomycetidae</taxon>
        <taxon>Venturiales</taxon>
        <taxon>Cylindrosympodiaceae</taxon>
        <taxon>Tothia</taxon>
    </lineage>
</organism>
<dbReference type="AlphaFoldDB" id="A0A9P4NSZ7"/>
<dbReference type="PANTHER" id="PTHR38705:SF1">
    <property type="entry name" value="PROTEIN RDS1"/>
    <property type="match status" value="1"/>
</dbReference>
<dbReference type="SUPFAM" id="SSF47240">
    <property type="entry name" value="Ferritin-like"/>
    <property type="match status" value="1"/>
</dbReference>
<evidence type="ECO:0000313" key="4">
    <source>
        <dbReference type="Proteomes" id="UP000800235"/>
    </source>
</evidence>
<accession>A0A9P4NSZ7</accession>
<dbReference type="EMBL" id="MU007034">
    <property type="protein sequence ID" value="KAF2431127.1"/>
    <property type="molecule type" value="Genomic_DNA"/>
</dbReference>
<evidence type="ECO:0000256" key="1">
    <source>
        <dbReference type="SAM" id="MobiDB-lite"/>
    </source>
</evidence>
<dbReference type="PANTHER" id="PTHR38705">
    <property type="entry name" value="PROTEIN RDS1"/>
    <property type="match status" value="1"/>
</dbReference>
<dbReference type="Gene3D" id="1.20.1260.10">
    <property type="match status" value="1"/>
</dbReference>
<dbReference type="InterPro" id="IPR009078">
    <property type="entry name" value="Ferritin-like_SF"/>
</dbReference>
<dbReference type="Pfam" id="PF13668">
    <property type="entry name" value="Ferritin_2"/>
    <property type="match status" value="1"/>
</dbReference>
<dbReference type="CDD" id="cd00657">
    <property type="entry name" value="Ferritin_like"/>
    <property type="match status" value="1"/>
</dbReference>
<dbReference type="InterPro" id="IPR012347">
    <property type="entry name" value="Ferritin-like"/>
</dbReference>
<name>A0A9P4NSZ7_9PEZI</name>